<keyword evidence="4" id="KW-1185">Reference proteome</keyword>
<gene>
    <name evidence="3" type="ORF">TPSD3_12255</name>
</gene>
<dbReference type="EMBL" id="MSLT01000019">
    <property type="protein sequence ID" value="OUD12951.1"/>
    <property type="molecule type" value="Genomic_DNA"/>
</dbReference>
<sequence length="159" mass="18494">MPLMLGSHLIFSLIWVGGMFFAYMALRPAAAKLLEPEWRQTLWLGVFSRFFFWVWLSIGLILLSGLWLIRHYGGMGEVKIHVHIMFTLGLVMMVLFLHLFFSPYRKFKQSVLAKNWALGGKYLNQIRWIIATNLTLGLLIILMTVFGKYSAIFTSNFWV</sequence>
<feature type="transmembrane region" description="Helical" evidence="1">
    <location>
        <begin position="128"/>
        <end position="149"/>
    </location>
</feature>
<feature type="domain" description="Copper resistance protein D" evidence="2">
    <location>
        <begin position="46"/>
        <end position="145"/>
    </location>
</feature>
<name>A0A251X5X5_9GAMM</name>
<organism evidence="3 4">
    <name type="scientific">Thioflexithrix psekupsensis</name>
    <dbReference type="NCBI Taxonomy" id="1570016"/>
    <lineage>
        <taxon>Bacteria</taxon>
        <taxon>Pseudomonadati</taxon>
        <taxon>Pseudomonadota</taxon>
        <taxon>Gammaproteobacteria</taxon>
        <taxon>Thiotrichales</taxon>
        <taxon>Thioflexithrix</taxon>
    </lineage>
</organism>
<accession>A0A251X5X5</accession>
<reference evidence="3 4" key="1">
    <citation type="submission" date="2016-12" db="EMBL/GenBank/DDBJ databases">
        <title>Thioflexothrix psekupsii D3 genome sequencing and assembly.</title>
        <authorList>
            <person name="Fomenkov A."/>
            <person name="Vincze T."/>
            <person name="Grabovich M."/>
            <person name="Anton B.P."/>
            <person name="Dubinina G."/>
            <person name="Orlova M."/>
            <person name="Belousova E."/>
            <person name="Roberts R.J."/>
        </authorList>
    </citation>
    <scope>NUCLEOTIDE SEQUENCE [LARGE SCALE GENOMIC DNA]</scope>
    <source>
        <strain evidence="3">D3</strain>
    </source>
</reference>
<evidence type="ECO:0000256" key="1">
    <source>
        <dbReference type="SAM" id="Phobius"/>
    </source>
</evidence>
<dbReference type="Proteomes" id="UP000194798">
    <property type="component" value="Unassembled WGS sequence"/>
</dbReference>
<evidence type="ECO:0000259" key="2">
    <source>
        <dbReference type="Pfam" id="PF05425"/>
    </source>
</evidence>
<evidence type="ECO:0000313" key="3">
    <source>
        <dbReference type="EMBL" id="OUD12951.1"/>
    </source>
</evidence>
<protein>
    <recommendedName>
        <fullName evidence="2">Copper resistance protein D domain-containing protein</fullName>
    </recommendedName>
</protein>
<dbReference type="GO" id="GO:0016020">
    <property type="term" value="C:membrane"/>
    <property type="evidence" value="ECO:0007669"/>
    <property type="project" value="InterPro"/>
</dbReference>
<feature type="transmembrane region" description="Helical" evidence="1">
    <location>
        <begin position="46"/>
        <end position="68"/>
    </location>
</feature>
<proteinExistence type="predicted"/>
<comment type="caution">
    <text evidence="3">The sequence shown here is derived from an EMBL/GenBank/DDBJ whole genome shotgun (WGS) entry which is preliminary data.</text>
</comment>
<feature type="transmembrane region" description="Helical" evidence="1">
    <location>
        <begin position="80"/>
        <end position="101"/>
    </location>
</feature>
<keyword evidence="1" id="KW-1133">Transmembrane helix</keyword>
<feature type="transmembrane region" description="Helical" evidence="1">
    <location>
        <begin position="6"/>
        <end position="26"/>
    </location>
</feature>
<keyword evidence="1" id="KW-0472">Membrane</keyword>
<evidence type="ECO:0000313" key="4">
    <source>
        <dbReference type="Proteomes" id="UP000194798"/>
    </source>
</evidence>
<dbReference type="AlphaFoldDB" id="A0A251X5X5"/>
<keyword evidence="1" id="KW-0812">Transmembrane</keyword>
<dbReference type="Pfam" id="PF05425">
    <property type="entry name" value="CopD"/>
    <property type="match status" value="1"/>
</dbReference>
<dbReference type="InterPro" id="IPR008457">
    <property type="entry name" value="Cu-R_CopD_dom"/>
</dbReference>